<dbReference type="Gene3D" id="2.160.10.10">
    <property type="entry name" value="Hexapeptide repeat proteins"/>
    <property type="match status" value="1"/>
</dbReference>
<accession>A0AAJ0GIZ9</accession>
<gene>
    <name evidence="6" type="ORF">LTR09_000058</name>
</gene>
<comment type="caution">
    <text evidence="6">The sequence shown here is derived from an EMBL/GenBank/DDBJ whole genome shotgun (WGS) entry which is preliminary data.</text>
</comment>
<dbReference type="AlphaFoldDB" id="A0AAJ0GIZ9"/>
<evidence type="ECO:0000256" key="5">
    <source>
        <dbReference type="ARBA" id="ARBA00034865"/>
    </source>
</evidence>
<dbReference type="Pfam" id="PF21711">
    <property type="entry name" value="DCTN5"/>
    <property type="match status" value="1"/>
</dbReference>
<protein>
    <recommendedName>
        <fullName evidence="5">Dynactin subunit 5</fullName>
    </recommendedName>
</protein>
<evidence type="ECO:0000256" key="4">
    <source>
        <dbReference type="ARBA" id="ARBA00034706"/>
    </source>
</evidence>
<reference evidence="6" key="1">
    <citation type="submission" date="2023-04" db="EMBL/GenBank/DDBJ databases">
        <title>Black Yeasts Isolated from many extreme environments.</title>
        <authorList>
            <person name="Coleine C."/>
            <person name="Stajich J.E."/>
            <person name="Selbmann L."/>
        </authorList>
    </citation>
    <scope>NUCLEOTIDE SEQUENCE</scope>
    <source>
        <strain evidence="6">CCFEE 5312</strain>
    </source>
</reference>
<dbReference type="GO" id="GO:0005869">
    <property type="term" value="C:dynactin complex"/>
    <property type="evidence" value="ECO:0007669"/>
    <property type="project" value="TreeGrafter"/>
</dbReference>
<evidence type="ECO:0000256" key="2">
    <source>
        <dbReference type="ARBA" id="ARBA00022490"/>
    </source>
</evidence>
<proteinExistence type="inferred from homology"/>
<dbReference type="Proteomes" id="UP001271007">
    <property type="component" value="Unassembled WGS sequence"/>
</dbReference>
<keyword evidence="2" id="KW-0963">Cytoplasm</keyword>
<evidence type="ECO:0000256" key="1">
    <source>
        <dbReference type="ARBA" id="ARBA00004245"/>
    </source>
</evidence>
<dbReference type="SUPFAM" id="SSF51161">
    <property type="entry name" value="Trimeric LpxA-like enzymes"/>
    <property type="match status" value="1"/>
</dbReference>
<evidence type="ECO:0000313" key="7">
    <source>
        <dbReference type="Proteomes" id="UP001271007"/>
    </source>
</evidence>
<evidence type="ECO:0000256" key="3">
    <source>
        <dbReference type="ARBA" id="ARBA00023212"/>
    </source>
</evidence>
<dbReference type="PANTHER" id="PTHR46126:SF1">
    <property type="entry name" value="DYNACTIN SUBUNIT 5"/>
    <property type="match status" value="1"/>
</dbReference>
<keyword evidence="3" id="KW-0206">Cytoskeleton</keyword>
<comment type="subcellular location">
    <subcellularLocation>
        <location evidence="1">Cytoplasm</location>
        <location evidence="1">Cytoskeleton</location>
    </subcellularLocation>
</comment>
<keyword evidence="7" id="KW-1185">Reference proteome</keyword>
<dbReference type="EMBL" id="JAWDJX010000001">
    <property type="protein sequence ID" value="KAK3058494.1"/>
    <property type="molecule type" value="Genomic_DNA"/>
</dbReference>
<name>A0AAJ0GIZ9_9PEZI</name>
<dbReference type="CDD" id="cd03359">
    <property type="entry name" value="LbH_Dynactin_5"/>
    <property type="match status" value="1"/>
</dbReference>
<dbReference type="InterPro" id="IPR047125">
    <property type="entry name" value="DCTN5"/>
</dbReference>
<dbReference type="InterPro" id="IPR011004">
    <property type="entry name" value="Trimer_LpxA-like_sf"/>
</dbReference>
<comment type="similarity">
    <text evidence="4">Belongs to the dynactin subunits 5/6 family. Dynactin subunit 5 subfamily.</text>
</comment>
<organism evidence="6 7">
    <name type="scientific">Extremus antarcticus</name>
    <dbReference type="NCBI Taxonomy" id="702011"/>
    <lineage>
        <taxon>Eukaryota</taxon>
        <taxon>Fungi</taxon>
        <taxon>Dikarya</taxon>
        <taxon>Ascomycota</taxon>
        <taxon>Pezizomycotina</taxon>
        <taxon>Dothideomycetes</taxon>
        <taxon>Dothideomycetidae</taxon>
        <taxon>Mycosphaerellales</taxon>
        <taxon>Extremaceae</taxon>
        <taxon>Extremus</taxon>
    </lineage>
</organism>
<dbReference type="PANTHER" id="PTHR46126">
    <property type="entry name" value="DYNACTIN SUBUNIT 5"/>
    <property type="match status" value="1"/>
</dbReference>
<sequence>MSRPAGSTARRSVKTEYIETDTGNKISRRAFIEGKQNIMLGGKTVIMAGVHLRGDLCRKPERVAEGEKEKPNTTAVSIGRATVVSTNTVIRPPMRLHKGQMTFIPMRIGDNVFIGPNAHISSASISSHVYIGENAVLSPLCIVKEGSKILPNTVVPPGMTVPAGTVVGGRPARILGEVGDGWGQGGGVEVEDWVEGGDLRPLVRSIK</sequence>
<evidence type="ECO:0000313" key="6">
    <source>
        <dbReference type="EMBL" id="KAK3058494.1"/>
    </source>
</evidence>